<accession>A0ABQ6FAJ2</accession>
<keyword evidence="4" id="KW-1185">Reference proteome</keyword>
<feature type="region of interest" description="Disordered" evidence="1">
    <location>
        <begin position="47"/>
        <end position="77"/>
    </location>
</feature>
<evidence type="ECO:0000256" key="1">
    <source>
        <dbReference type="SAM" id="MobiDB-lite"/>
    </source>
</evidence>
<name>A0ABQ6FAJ2_9RHOO</name>
<protein>
    <submittedName>
        <fullName evidence="3">Uncharacterized protein</fullName>
    </submittedName>
</protein>
<evidence type="ECO:0000313" key="4">
    <source>
        <dbReference type="Proteomes" id="UP001157167"/>
    </source>
</evidence>
<evidence type="ECO:0000256" key="2">
    <source>
        <dbReference type="SAM" id="SignalP"/>
    </source>
</evidence>
<feature type="chain" id="PRO_5045945696" evidence="2">
    <location>
        <begin position="27"/>
        <end position="113"/>
    </location>
</feature>
<organism evidence="3 4">
    <name type="scientific">Zoogloea oryzae</name>
    <dbReference type="NCBI Taxonomy" id="310767"/>
    <lineage>
        <taxon>Bacteria</taxon>
        <taxon>Pseudomonadati</taxon>
        <taxon>Pseudomonadota</taxon>
        <taxon>Betaproteobacteria</taxon>
        <taxon>Rhodocyclales</taxon>
        <taxon>Zoogloeaceae</taxon>
        <taxon>Zoogloea</taxon>
    </lineage>
</organism>
<dbReference type="RefSeq" id="WP_284187081.1">
    <property type="nucleotide sequence ID" value="NZ_BSPX01000011.1"/>
</dbReference>
<feature type="signal peptide" evidence="2">
    <location>
        <begin position="1"/>
        <end position="26"/>
    </location>
</feature>
<gene>
    <name evidence="3" type="ORF">GCM10007933_11240</name>
</gene>
<reference evidence="4" key="1">
    <citation type="journal article" date="2019" name="Int. J. Syst. Evol. Microbiol.">
        <title>The Global Catalogue of Microorganisms (GCM) 10K type strain sequencing project: providing services to taxonomists for standard genome sequencing and annotation.</title>
        <authorList>
            <consortium name="The Broad Institute Genomics Platform"/>
            <consortium name="The Broad Institute Genome Sequencing Center for Infectious Disease"/>
            <person name="Wu L."/>
            <person name="Ma J."/>
        </authorList>
    </citation>
    <scope>NUCLEOTIDE SEQUENCE [LARGE SCALE GENOMIC DNA]</scope>
    <source>
        <strain evidence="4">NBRC 102407</strain>
    </source>
</reference>
<sequence length="113" mass="11880">MKKSLLAKIGAGFLMGSVLAVAPAGAADLYDSLQAFSYEMSQHRAMGSDPYDSMEPTAAGGSQGPVRSDMMKDDAAYRSGDTYPGSYYGSYYGGSAWSDLNQQLGPIGGRDTN</sequence>
<evidence type="ECO:0000313" key="3">
    <source>
        <dbReference type="EMBL" id="GLT21672.1"/>
    </source>
</evidence>
<proteinExistence type="predicted"/>
<dbReference type="EMBL" id="BSPX01000011">
    <property type="protein sequence ID" value="GLT21672.1"/>
    <property type="molecule type" value="Genomic_DNA"/>
</dbReference>
<dbReference type="Proteomes" id="UP001157167">
    <property type="component" value="Unassembled WGS sequence"/>
</dbReference>
<comment type="caution">
    <text evidence="3">The sequence shown here is derived from an EMBL/GenBank/DDBJ whole genome shotgun (WGS) entry which is preliminary data.</text>
</comment>
<keyword evidence="2" id="KW-0732">Signal</keyword>